<feature type="transmembrane region" description="Helical" evidence="1">
    <location>
        <begin position="55"/>
        <end position="73"/>
    </location>
</feature>
<gene>
    <name evidence="2" type="ORF">C5Y93_02605</name>
</gene>
<feature type="transmembrane region" description="Helical" evidence="1">
    <location>
        <begin position="7"/>
        <end position="23"/>
    </location>
</feature>
<keyword evidence="1" id="KW-0472">Membrane</keyword>
<accession>A0A2S8GT36</accession>
<evidence type="ECO:0000256" key="1">
    <source>
        <dbReference type="SAM" id="Phobius"/>
    </source>
</evidence>
<keyword evidence="1" id="KW-0812">Transmembrane</keyword>
<keyword evidence="1" id="KW-1133">Transmembrane helix</keyword>
<reference evidence="2 3" key="1">
    <citation type="submission" date="2018-02" db="EMBL/GenBank/DDBJ databases">
        <title>Comparative genomes isolates from brazilian mangrove.</title>
        <authorList>
            <person name="Araujo J.E."/>
            <person name="Taketani R.G."/>
            <person name="Silva M.C.P."/>
            <person name="Loureco M.V."/>
            <person name="Andreote F.D."/>
        </authorList>
    </citation>
    <scope>NUCLEOTIDE SEQUENCE [LARGE SCALE GENOMIC DNA]</scope>
    <source>
        <strain evidence="2 3">Nap-Phe MGV</strain>
    </source>
</reference>
<evidence type="ECO:0000313" key="3">
    <source>
        <dbReference type="Proteomes" id="UP000237819"/>
    </source>
</evidence>
<protein>
    <submittedName>
        <fullName evidence="2">Uncharacterized protein</fullName>
    </submittedName>
</protein>
<comment type="caution">
    <text evidence="2">The sequence shown here is derived from an EMBL/GenBank/DDBJ whole genome shotgun (WGS) entry which is preliminary data.</text>
</comment>
<organism evidence="2 3">
    <name type="scientific">Blastopirellula marina</name>
    <dbReference type="NCBI Taxonomy" id="124"/>
    <lineage>
        <taxon>Bacteria</taxon>
        <taxon>Pseudomonadati</taxon>
        <taxon>Planctomycetota</taxon>
        <taxon>Planctomycetia</taxon>
        <taxon>Pirellulales</taxon>
        <taxon>Pirellulaceae</taxon>
        <taxon>Blastopirellula</taxon>
    </lineage>
</organism>
<dbReference type="RefSeq" id="WP_105333831.1">
    <property type="nucleotide sequence ID" value="NZ_PUHZ01000004.1"/>
</dbReference>
<evidence type="ECO:0000313" key="2">
    <source>
        <dbReference type="EMBL" id="PQO47570.1"/>
    </source>
</evidence>
<dbReference type="AlphaFoldDB" id="A0A2S8GT36"/>
<feature type="transmembrane region" description="Helical" evidence="1">
    <location>
        <begin position="93"/>
        <end position="114"/>
    </location>
</feature>
<sequence>MQFRIRTLGWVTAYFAIVFTVFSRGVPAGLVFIAGSGFVVPAFIPNVWLRVSVAFLMTTLAADTLVGLVNWALDDTKSGTRLEYFIDPLPQMAILGAMAAASSSGIRWLAVVVYQDFFVRPGIVESSTNHEE</sequence>
<dbReference type="Proteomes" id="UP000237819">
    <property type="component" value="Unassembled WGS sequence"/>
</dbReference>
<feature type="transmembrane region" description="Helical" evidence="1">
    <location>
        <begin position="29"/>
        <end position="48"/>
    </location>
</feature>
<proteinExistence type="predicted"/>
<dbReference type="EMBL" id="PUHZ01000004">
    <property type="protein sequence ID" value="PQO47570.1"/>
    <property type="molecule type" value="Genomic_DNA"/>
</dbReference>
<name>A0A2S8GT36_9BACT</name>